<protein>
    <recommendedName>
        <fullName evidence="5">Peptidase M28 domain-containing protein</fullName>
    </recommendedName>
</protein>
<keyword evidence="7" id="KW-1185">Reference proteome</keyword>
<keyword evidence="3" id="KW-0472">Membrane</keyword>
<keyword evidence="4" id="KW-0732">Signal</keyword>
<organism evidence="6 7">
    <name type="scientific">Oopsacas minuta</name>
    <dbReference type="NCBI Taxonomy" id="111878"/>
    <lineage>
        <taxon>Eukaryota</taxon>
        <taxon>Metazoa</taxon>
        <taxon>Porifera</taxon>
        <taxon>Hexactinellida</taxon>
        <taxon>Hexasterophora</taxon>
        <taxon>Lyssacinosida</taxon>
        <taxon>Leucopsacidae</taxon>
        <taxon>Oopsacas</taxon>
    </lineage>
</organism>
<comment type="caution">
    <text evidence="6">The sequence shown here is derived from an EMBL/GenBank/DDBJ whole genome shotgun (WGS) entry which is preliminary data.</text>
</comment>
<dbReference type="Proteomes" id="UP001165289">
    <property type="component" value="Unassembled WGS sequence"/>
</dbReference>
<feature type="domain" description="Peptidase M28" evidence="5">
    <location>
        <begin position="93"/>
        <end position="160"/>
    </location>
</feature>
<sequence>MGIRVGLIVVLLSSLLIQSASSQGSINVAWTPLNETSTTSYRNLINRFTTARNYGSEGYIAAQNYIRDWYTELNMTVVSQEFDTFNDNVTGVNLIGILHGKKQTQNFFLVGAHYDTMKDNPGVTDNGSGMSAVLEIARILNVMFTYNCTIDYSVIFVGFDMSKPEPDYGDDPPCPLSAGIGPCGVFNFIDWLEKYLTEQDNAQLLGTFIIDSILNYNTSINSQIISEDARVLLPDYFYNVSSGGYKGNYIAGVVRAADVTLAQTFRDSWVTMPLNELYQFQQVDLVGDATPNPNVHIQLPTFFQSEHMQLWAENHIAMLITDTLKQRGYQQTCFDKSCDNLQFITETNYEFGYQTVRAIADSIFKLGSGNCNTTIPPSSGSSLLPSLITFISVHFVAFILFVL</sequence>
<feature type="signal peptide" evidence="4">
    <location>
        <begin position="1"/>
        <end position="22"/>
    </location>
</feature>
<proteinExistence type="inferred from homology"/>
<dbReference type="GO" id="GO:0006508">
    <property type="term" value="P:proteolysis"/>
    <property type="evidence" value="ECO:0007669"/>
    <property type="project" value="InterPro"/>
</dbReference>
<dbReference type="InterPro" id="IPR045175">
    <property type="entry name" value="M28_fam"/>
</dbReference>
<evidence type="ECO:0000313" key="7">
    <source>
        <dbReference type="Proteomes" id="UP001165289"/>
    </source>
</evidence>
<dbReference type="PANTHER" id="PTHR12147:SF26">
    <property type="entry name" value="PEPTIDASE M28 DOMAIN-CONTAINING PROTEIN"/>
    <property type="match status" value="1"/>
</dbReference>
<dbReference type="EMBL" id="JAKMXF010000033">
    <property type="protein sequence ID" value="KAI6660484.1"/>
    <property type="molecule type" value="Genomic_DNA"/>
</dbReference>
<name>A0AAV7KJV4_9METZ</name>
<evidence type="ECO:0000256" key="2">
    <source>
        <dbReference type="ARBA" id="ARBA00005634"/>
    </source>
</evidence>
<dbReference type="GO" id="GO:0008235">
    <property type="term" value="F:metalloexopeptidase activity"/>
    <property type="evidence" value="ECO:0007669"/>
    <property type="project" value="InterPro"/>
</dbReference>
<dbReference type="Pfam" id="PF04389">
    <property type="entry name" value="Peptidase_M28"/>
    <property type="match status" value="1"/>
</dbReference>
<dbReference type="InterPro" id="IPR007484">
    <property type="entry name" value="Peptidase_M28"/>
</dbReference>
<evidence type="ECO:0000259" key="5">
    <source>
        <dbReference type="Pfam" id="PF04389"/>
    </source>
</evidence>
<comment type="cofactor">
    <cofactor evidence="1">
        <name>Zn(2+)</name>
        <dbReference type="ChEBI" id="CHEBI:29105"/>
    </cofactor>
</comment>
<feature type="transmembrane region" description="Helical" evidence="3">
    <location>
        <begin position="383"/>
        <end position="402"/>
    </location>
</feature>
<dbReference type="PANTHER" id="PTHR12147">
    <property type="entry name" value="METALLOPEPTIDASE M28 FAMILY MEMBER"/>
    <property type="match status" value="1"/>
</dbReference>
<evidence type="ECO:0000256" key="3">
    <source>
        <dbReference type="SAM" id="Phobius"/>
    </source>
</evidence>
<reference evidence="6 7" key="1">
    <citation type="journal article" date="2023" name="BMC Biol.">
        <title>The compact genome of the sponge Oopsacas minuta (Hexactinellida) is lacking key metazoan core genes.</title>
        <authorList>
            <person name="Santini S."/>
            <person name="Schenkelaars Q."/>
            <person name="Jourda C."/>
            <person name="Duchesne M."/>
            <person name="Belahbib H."/>
            <person name="Rocher C."/>
            <person name="Selva M."/>
            <person name="Riesgo A."/>
            <person name="Vervoort M."/>
            <person name="Leys S.P."/>
            <person name="Kodjabachian L."/>
            <person name="Le Bivic A."/>
            <person name="Borchiellini C."/>
            <person name="Claverie J.M."/>
            <person name="Renard E."/>
        </authorList>
    </citation>
    <scope>NUCLEOTIDE SEQUENCE [LARGE SCALE GENOMIC DNA]</scope>
    <source>
        <strain evidence="6">SPO-2</strain>
    </source>
</reference>
<dbReference type="Gene3D" id="3.40.630.10">
    <property type="entry name" value="Zn peptidases"/>
    <property type="match status" value="1"/>
</dbReference>
<dbReference type="SUPFAM" id="SSF53187">
    <property type="entry name" value="Zn-dependent exopeptidases"/>
    <property type="match status" value="1"/>
</dbReference>
<feature type="chain" id="PRO_5043630737" description="Peptidase M28 domain-containing protein" evidence="4">
    <location>
        <begin position="23"/>
        <end position="403"/>
    </location>
</feature>
<keyword evidence="3" id="KW-1133">Transmembrane helix</keyword>
<gene>
    <name evidence="6" type="ORF">LOD99_14068</name>
</gene>
<evidence type="ECO:0000256" key="1">
    <source>
        <dbReference type="ARBA" id="ARBA00001947"/>
    </source>
</evidence>
<keyword evidence="3" id="KW-0812">Transmembrane</keyword>
<accession>A0AAV7KJV4</accession>
<dbReference type="AlphaFoldDB" id="A0AAV7KJV4"/>
<evidence type="ECO:0000256" key="4">
    <source>
        <dbReference type="SAM" id="SignalP"/>
    </source>
</evidence>
<comment type="similarity">
    <text evidence="2">Belongs to the peptidase M28 family. M28B subfamily.</text>
</comment>
<evidence type="ECO:0000313" key="6">
    <source>
        <dbReference type="EMBL" id="KAI6660484.1"/>
    </source>
</evidence>